<proteinExistence type="predicted"/>
<protein>
    <recommendedName>
        <fullName evidence="3">Surface-adhesin protein E-like domain-containing protein</fullName>
    </recommendedName>
</protein>
<name>D9QL70_BRESC</name>
<keyword evidence="5" id="KW-1185">Reference proteome</keyword>
<evidence type="ECO:0000256" key="1">
    <source>
        <dbReference type="SAM" id="MobiDB-lite"/>
    </source>
</evidence>
<evidence type="ECO:0000313" key="4">
    <source>
        <dbReference type="EMBL" id="ADK99925.1"/>
    </source>
</evidence>
<accession>D9QL70</accession>
<evidence type="ECO:0000259" key="3">
    <source>
        <dbReference type="Pfam" id="PF16747"/>
    </source>
</evidence>
<evidence type="ECO:0000256" key="2">
    <source>
        <dbReference type="SAM" id="SignalP"/>
    </source>
</evidence>
<dbReference type="InterPro" id="IPR031939">
    <property type="entry name" value="Adhesin_E-like"/>
</dbReference>
<dbReference type="RefSeq" id="WP_013268029.1">
    <property type="nucleotide sequence ID" value="NC_014375.1"/>
</dbReference>
<sequence>MRTRYRLNTLAAMSGALALAGPVSAQEAVPPAPAPPESSTQTPAPAGSDWWVFSRSDQRGYLIDVNSIARTGDELTVTIARVPRQGDPTDYSHTRDVFGIRCAARETHVDQAMDVFEDGEPTEAYATGEPWEAIRPGSLDEGARVIACEDRRPPGPSYPSVNAWIDAGRP</sequence>
<dbReference type="AlphaFoldDB" id="D9QL70"/>
<feature type="chain" id="PRO_5003126736" description="Surface-adhesin protein E-like domain-containing protein" evidence="2">
    <location>
        <begin position="26"/>
        <end position="170"/>
    </location>
</feature>
<dbReference type="HOGENOM" id="CLU_1567726_0_0_5"/>
<dbReference type="Proteomes" id="UP000002696">
    <property type="component" value="Chromosome"/>
</dbReference>
<dbReference type="OrthoDB" id="7204581at2"/>
<feature type="signal peptide" evidence="2">
    <location>
        <begin position="1"/>
        <end position="25"/>
    </location>
</feature>
<dbReference type="KEGG" id="bsb:Bresu_0611"/>
<reference evidence="5" key="1">
    <citation type="journal article" date="2011" name="J. Bacteriol.">
        <title>Genome sequences of eight morphologically diverse alphaproteobacteria.</title>
        <authorList>
            <consortium name="US DOE Joint Genome Institute"/>
            <person name="Brown P.J."/>
            <person name="Kysela D.T."/>
            <person name="Buechlein A."/>
            <person name="Hemmerich C."/>
            <person name="Brun Y.V."/>
        </authorList>
    </citation>
    <scope>NUCLEOTIDE SEQUENCE [LARGE SCALE GENOMIC DNA]</scope>
    <source>
        <strain evidence="5">ATCC 15264 / DSM 4735 / LMG 14903 / NBRC 16000 / CB 81</strain>
    </source>
</reference>
<dbReference type="InParanoid" id="D9QL70"/>
<gene>
    <name evidence="4" type="ordered locus">Bresu_0611</name>
</gene>
<dbReference type="Pfam" id="PF16747">
    <property type="entry name" value="Adhesin_E"/>
    <property type="match status" value="1"/>
</dbReference>
<feature type="domain" description="Surface-adhesin protein E-like" evidence="3">
    <location>
        <begin position="53"/>
        <end position="149"/>
    </location>
</feature>
<evidence type="ECO:0000313" key="5">
    <source>
        <dbReference type="Proteomes" id="UP000002696"/>
    </source>
</evidence>
<keyword evidence="2" id="KW-0732">Signal</keyword>
<feature type="compositionally biased region" description="Low complexity" evidence="1">
    <location>
        <begin position="37"/>
        <end position="46"/>
    </location>
</feature>
<organism evidence="4 5">
    <name type="scientific">Brevundimonas subvibrioides (strain ATCC 15264 / DSM 4735 / LMG 14903 / NBRC 16000 / CB 81)</name>
    <name type="common">Caulobacter subvibrioides</name>
    <dbReference type="NCBI Taxonomy" id="633149"/>
    <lineage>
        <taxon>Bacteria</taxon>
        <taxon>Pseudomonadati</taxon>
        <taxon>Pseudomonadota</taxon>
        <taxon>Alphaproteobacteria</taxon>
        <taxon>Caulobacterales</taxon>
        <taxon>Caulobacteraceae</taxon>
        <taxon>Brevundimonas</taxon>
    </lineage>
</organism>
<feature type="region of interest" description="Disordered" evidence="1">
    <location>
        <begin position="26"/>
        <end position="48"/>
    </location>
</feature>
<dbReference type="BioCyc" id="BSUB633149:G1GM8-611-MONOMER"/>
<feature type="region of interest" description="Disordered" evidence="1">
    <location>
        <begin position="149"/>
        <end position="170"/>
    </location>
</feature>
<dbReference type="EMBL" id="CP002102">
    <property type="protein sequence ID" value="ADK99925.1"/>
    <property type="molecule type" value="Genomic_DNA"/>
</dbReference>